<dbReference type="Proteomes" id="UP000684084">
    <property type="component" value="Unassembled WGS sequence"/>
</dbReference>
<evidence type="ECO:0000256" key="1">
    <source>
        <dbReference type="SAM" id="MobiDB-lite"/>
    </source>
</evidence>
<dbReference type="EMBL" id="CAGKOT010000042">
    <property type="protein sequence ID" value="CAB5380274.1"/>
    <property type="molecule type" value="Genomic_DNA"/>
</dbReference>
<feature type="region of interest" description="Disordered" evidence="1">
    <location>
        <begin position="1"/>
        <end position="47"/>
    </location>
</feature>
<protein>
    <submittedName>
        <fullName evidence="2">Uncharacterized protein</fullName>
    </submittedName>
</protein>
<comment type="caution">
    <text evidence="2">The sequence shown here is derived from an EMBL/GenBank/DDBJ whole genome shotgun (WGS) entry which is preliminary data.</text>
</comment>
<sequence length="85" mass="9715">MTSRGSNRGKGKGRKRGRGRGRGRNNNSERDNNNNKQIAQLSPPPSFNAFQHVRHLHEFKINLSKDFLLSPSPHSIFSLFFLLNK</sequence>
<dbReference type="AlphaFoldDB" id="A0A916ECJ6"/>
<gene>
    <name evidence="2" type="ORF">CHRIB12_LOCUS17002</name>
</gene>
<reference evidence="2" key="1">
    <citation type="submission" date="2020-05" db="EMBL/GenBank/DDBJ databases">
        <authorList>
            <person name="Rincon C."/>
            <person name="Sanders R I."/>
            <person name="Robbins C."/>
            <person name="Chaturvedi A."/>
        </authorList>
    </citation>
    <scope>NUCLEOTIDE SEQUENCE</scope>
    <source>
        <strain evidence="2">CHB12</strain>
    </source>
</reference>
<name>A0A916ECJ6_9GLOM</name>
<evidence type="ECO:0000313" key="2">
    <source>
        <dbReference type="EMBL" id="CAB5380274.1"/>
    </source>
</evidence>
<proteinExistence type="predicted"/>
<feature type="compositionally biased region" description="Basic residues" evidence="1">
    <location>
        <begin position="7"/>
        <end position="23"/>
    </location>
</feature>
<evidence type="ECO:0000313" key="3">
    <source>
        <dbReference type="Proteomes" id="UP000684084"/>
    </source>
</evidence>
<organism evidence="2 3">
    <name type="scientific">Rhizophagus irregularis</name>
    <dbReference type="NCBI Taxonomy" id="588596"/>
    <lineage>
        <taxon>Eukaryota</taxon>
        <taxon>Fungi</taxon>
        <taxon>Fungi incertae sedis</taxon>
        <taxon>Mucoromycota</taxon>
        <taxon>Glomeromycotina</taxon>
        <taxon>Glomeromycetes</taxon>
        <taxon>Glomerales</taxon>
        <taxon>Glomeraceae</taxon>
        <taxon>Rhizophagus</taxon>
    </lineage>
</organism>
<accession>A0A916ECJ6</accession>